<dbReference type="SUPFAM" id="SSF52218">
    <property type="entry name" value="Flavoproteins"/>
    <property type="match status" value="1"/>
</dbReference>
<dbReference type="InterPro" id="IPR008254">
    <property type="entry name" value="Flavodoxin/NO_synth"/>
</dbReference>
<feature type="domain" description="Flavodoxin-like" evidence="1">
    <location>
        <begin position="9"/>
        <end position="179"/>
    </location>
</feature>
<dbReference type="EMBL" id="KN847319">
    <property type="protein sequence ID" value="KIW56745.1"/>
    <property type="molecule type" value="Genomic_DNA"/>
</dbReference>
<keyword evidence="3" id="KW-1185">Reference proteome</keyword>
<reference evidence="2 3" key="1">
    <citation type="submission" date="2015-01" db="EMBL/GenBank/DDBJ databases">
        <title>The Genome Sequence of Exophiala xenobiotica CBS118157.</title>
        <authorList>
            <consortium name="The Broad Institute Genomics Platform"/>
            <person name="Cuomo C."/>
            <person name="de Hoog S."/>
            <person name="Gorbushina A."/>
            <person name="Stielow B."/>
            <person name="Teixiera M."/>
            <person name="Abouelleil A."/>
            <person name="Chapman S.B."/>
            <person name="Priest M."/>
            <person name="Young S.K."/>
            <person name="Wortman J."/>
            <person name="Nusbaum C."/>
            <person name="Birren B."/>
        </authorList>
    </citation>
    <scope>NUCLEOTIDE SEQUENCE [LARGE SCALE GENOMIC DNA]</scope>
    <source>
        <strain evidence="2 3">CBS 118157</strain>
    </source>
</reference>
<evidence type="ECO:0000259" key="1">
    <source>
        <dbReference type="PROSITE" id="PS50902"/>
    </source>
</evidence>
<dbReference type="GO" id="GO:0070819">
    <property type="term" value="F:menaquinone-dependent protoporphyrinogen oxidase activity"/>
    <property type="evidence" value="ECO:0007669"/>
    <property type="project" value="TreeGrafter"/>
</dbReference>
<protein>
    <recommendedName>
        <fullName evidence="1">Flavodoxin-like domain-containing protein</fullName>
    </recommendedName>
</protein>
<gene>
    <name evidence="2" type="ORF">PV05_05380</name>
</gene>
<dbReference type="RefSeq" id="XP_013317329.1">
    <property type="nucleotide sequence ID" value="XM_013461875.1"/>
</dbReference>
<dbReference type="PANTHER" id="PTHR38030:SF2">
    <property type="entry name" value="PROTOPORPHYRINOGEN IX DEHYDROGENASE [QUINONE]"/>
    <property type="match status" value="1"/>
</dbReference>
<dbReference type="GeneID" id="25327288"/>
<dbReference type="PANTHER" id="PTHR38030">
    <property type="entry name" value="PROTOPORPHYRINOGEN IX DEHYDROGENASE [MENAQUINONE]"/>
    <property type="match status" value="1"/>
</dbReference>
<evidence type="ECO:0000313" key="3">
    <source>
        <dbReference type="Proteomes" id="UP000054342"/>
    </source>
</evidence>
<dbReference type="OrthoDB" id="3505753at2759"/>
<dbReference type="PROSITE" id="PS50902">
    <property type="entry name" value="FLAVODOXIN_LIKE"/>
    <property type="match status" value="1"/>
</dbReference>
<sequence length="179" mass="19816">MSVTTTMPVLITYATSRGSTKEVAERIASRLHADGIAVDCRPVDRVYSVENYSAVIIGSAVHAAKWLLDAQRFLDVEAMGLQLKPLWAFSLGSAPGGMPGWIRQRVARKEQKAIEDVIKSKVPKVREHRLFAGKDDGSSWPSPIRGLYRCLGGRFGDFRDWKEIDKWADTIAKELATGA</sequence>
<dbReference type="GO" id="GO:0010181">
    <property type="term" value="F:FMN binding"/>
    <property type="evidence" value="ECO:0007669"/>
    <property type="project" value="InterPro"/>
</dbReference>
<dbReference type="InterPro" id="IPR052200">
    <property type="entry name" value="Protoporphyrinogen_IX_DH"/>
</dbReference>
<dbReference type="Gene3D" id="3.40.50.360">
    <property type="match status" value="1"/>
</dbReference>
<dbReference type="AlphaFoldDB" id="A0A0D2EPU1"/>
<dbReference type="InterPro" id="IPR026816">
    <property type="entry name" value="Flavodoxin_dom"/>
</dbReference>
<dbReference type="InterPro" id="IPR029039">
    <property type="entry name" value="Flavoprotein-like_sf"/>
</dbReference>
<dbReference type="Pfam" id="PF12724">
    <property type="entry name" value="Flavodoxin_5"/>
    <property type="match status" value="1"/>
</dbReference>
<dbReference type="Proteomes" id="UP000054342">
    <property type="component" value="Unassembled WGS sequence"/>
</dbReference>
<organism evidence="2 3">
    <name type="scientific">Exophiala xenobiotica</name>
    <dbReference type="NCBI Taxonomy" id="348802"/>
    <lineage>
        <taxon>Eukaryota</taxon>
        <taxon>Fungi</taxon>
        <taxon>Dikarya</taxon>
        <taxon>Ascomycota</taxon>
        <taxon>Pezizomycotina</taxon>
        <taxon>Eurotiomycetes</taxon>
        <taxon>Chaetothyriomycetidae</taxon>
        <taxon>Chaetothyriales</taxon>
        <taxon>Herpotrichiellaceae</taxon>
        <taxon>Exophiala</taxon>
    </lineage>
</organism>
<dbReference type="HOGENOM" id="CLU_094839_1_0_1"/>
<proteinExistence type="predicted"/>
<evidence type="ECO:0000313" key="2">
    <source>
        <dbReference type="EMBL" id="KIW56745.1"/>
    </source>
</evidence>
<accession>A0A0D2EPU1</accession>
<name>A0A0D2EPU1_9EURO</name>
<dbReference type="GO" id="GO:0006783">
    <property type="term" value="P:heme biosynthetic process"/>
    <property type="evidence" value="ECO:0007669"/>
    <property type="project" value="TreeGrafter"/>
</dbReference>